<dbReference type="Proteomes" id="UP000515220">
    <property type="component" value="Chromosome"/>
</dbReference>
<reference evidence="1 2" key="1">
    <citation type="submission" date="2020-07" db="EMBL/GenBank/DDBJ databases">
        <title>Complete Genome Sequence of an acetic acid bacterium, Acetobacter aceti JCM20276.</title>
        <authorList>
            <person name="Hirose Y."/>
            <person name="Mihara H."/>
        </authorList>
    </citation>
    <scope>NUCLEOTIDE SEQUENCE [LARGE SCALE GENOMIC DNA]</scope>
    <source>
        <strain evidence="1 2">JCM20276</strain>
    </source>
</reference>
<evidence type="ECO:0008006" key="3">
    <source>
        <dbReference type="Google" id="ProtNLM"/>
    </source>
</evidence>
<accession>A0A6S6PIK0</accession>
<dbReference type="PROSITE" id="PS51257">
    <property type="entry name" value="PROKAR_LIPOPROTEIN"/>
    <property type="match status" value="1"/>
</dbReference>
<evidence type="ECO:0000313" key="1">
    <source>
        <dbReference type="EMBL" id="BCI66790.1"/>
    </source>
</evidence>
<dbReference type="EMBL" id="AP023326">
    <property type="protein sequence ID" value="BCI66790.1"/>
    <property type="molecule type" value="Genomic_DNA"/>
</dbReference>
<proteinExistence type="predicted"/>
<organism evidence="1 2">
    <name type="scientific">Acetobacter aceti</name>
    <dbReference type="NCBI Taxonomy" id="435"/>
    <lineage>
        <taxon>Bacteria</taxon>
        <taxon>Pseudomonadati</taxon>
        <taxon>Pseudomonadota</taxon>
        <taxon>Alphaproteobacteria</taxon>
        <taxon>Acetobacterales</taxon>
        <taxon>Acetobacteraceae</taxon>
        <taxon>Acetobacter</taxon>
        <taxon>Acetobacter subgen. Acetobacter</taxon>
    </lineage>
</organism>
<gene>
    <name evidence="1" type="ORF">AAJCM20276_14140</name>
</gene>
<dbReference type="AlphaFoldDB" id="A0A6S6PIK0"/>
<evidence type="ECO:0000313" key="2">
    <source>
        <dbReference type="Proteomes" id="UP000515220"/>
    </source>
</evidence>
<protein>
    <recommendedName>
        <fullName evidence="3">Cell envelope biogenesis protein OmpA</fullName>
    </recommendedName>
</protein>
<sequence>MTESAIKKTGPGRTGMRLLAAAGLMSVSLLAGCGSPYDSGARAGSGALIGAGGGAAIGALAGGGRGALIGALAGGGTGAAVGAATTPNPPQADNRR</sequence>
<name>A0A6S6PIK0_ACEAC</name>